<evidence type="ECO:0000313" key="2">
    <source>
        <dbReference type="Proteomes" id="UP000232722"/>
    </source>
</evidence>
<protein>
    <submittedName>
        <fullName evidence="1">Uncharacterized protein</fullName>
    </submittedName>
</protein>
<name>A0A2N0Q5J7_9GLOM</name>
<reference evidence="1 2" key="2">
    <citation type="submission" date="2017-09" db="EMBL/GenBank/DDBJ databases">
        <title>Extensive intraspecific genome diversity in a model arbuscular mycorrhizal fungus.</title>
        <authorList>
            <person name="Chen E.C."/>
            <person name="Morin E."/>
            <person name="Beaudet D."/>
            <person name="Noel J."/>
            <person name="Ndikumana S."/>
            <person name="Charron P."/>
            <person name="St-Onge C."/>
            <person name="Giorgi J."/>
            <person name="Grigoriev I.V."/>
            <person name="Roux C."/>
            <person name="Martin F.M."/>
            <person name="Corradi N."/>
        </authorList>
    </citation>
    <scope>NUCLEOTIDE SEQUENCE [LARGE SCALE GENOMIC DNA]</scope>
    <source>
        <strain evidence="1 2">A5</strain>
    </source>
</reference>
<dbReference type="EMBL" id="LLXJ01000138">
    <property type="protein sequence ID" value="PKC14357.1"/>
    <property type="molecule type" value="Genomic_DNA"/>
</dbReference>
<evidence type="ECO:0000313" key="1">
    <source>
        <dbReference type="EMBL" id="PKC14357.1"/>
    </source>
</evidence>
<sequence length="167" mass="19301">MTTEKYSEKKIPRQKNSEGLMCKVVRSFWKEIEEKTAIQTASLGYLNILFGRALTQYAHAQEVSIKGVKLQTLQKRENETEGIELSSKKHLLQHFYFLYKMTPCSKLCLNVNLIQSYRRPPLLRNAFLEKTDIKFNYGELASISYNKLKEILNIVGKSDPNLDGKAH</sequence>
<comment type="caution">
    <text evidence="1">The sequence shown here is derived from an EMBL/GenBank/DDBJ whole genome shotgun (WGS) entry which is preliminary data.</text>
</comment>
<gene>
    <name evidence="1" type="ORF">RhiirA5_495426</name>
</gene>
<accession>A0A2N0Q5J7</accession>
<dbReference type="AlphaFoldDB" id="A0A2N0Q5J7"/>
<proteinExistence type="predicted"/>
<dbReference type="Proteomes" id="UP000232722">
    <property type="component" value="Unassembled WGS sequence"/>
</dbReference>
<organism evidence="1 2">
    <name type="scientific">Rhizophagus irregularis</name>
    <dbReference type="NCBI Taxonomy" id="588596"/>
    <lineage>
        <taxon>Eukaryota</taxon>
        <taxon>Fungi</taxon>
        <taxon>Fungi incertae sedis</taxon>
        <taxon>Mucoromycota</taxon>
        <taxon>Glomeromycotina</taxon>
        <taxon>Glomeromycetes</taxon>
        <taxon>Glomerales</taxon>
        <taxon>Glomeraceae</taxon>
        <taxon>Rhizophagus</taxon>
    </lineage>
</organism>
<reference evidence="1 2" key="1">
    <citation type="submission" date="2016-04" db="EMBL/GenBank/DDBJ databases">
        <title>Genome analyses suggest a sexual origin of heterokaryosis in a supposedly ancient asexual fungus.</title>
        <authorList>
            <person name="Ropars J."/>
            <person name="Sedzielewska K."/>
            <person name="Noel J."/>
            <person name="Charron P."/>
            <person name="Farinelli L."/>
            <person name="Marton T."/>
            <person name="Kruger M."/>
            <person name="Pelin A."/>
            <person name="Brachmann A."/>
            <person name="Corradi N."/>
        </authorList>
    </citation>
    <scope>NUCLEOTIDE SEQUENCE [LARGE SCALE GENOMIC DNA]</scope>
    <source>
        <strain evidence="1 2">A5</strain>
    </source>
</reference>